<dbReference type="PANTHER" id="PTHR20902">
    <property type="entry name" value="41-2 PROTEIN ANTIGEN-RELATED"/>
    <property type="match status" value="1"/>
</dbReference>
<dbReference type="PIRSF" id="PIRSF017479">
    <property type="entry name" value="TRAPP_I_complex_Trs31"/>
    <property type="match status" value="1"/>
</dbReference>
<sequence length="195" mass="21945">MESSSNKHVPILDRTLAKGKGTNETSLAAFSFLFSELIQYSQKRVAGIADLEKRLANLGYRVGLRTLELTLWREKNAKRETRVLQMLLFINSTLWKALFAKPADSLQKSNDNDDEYMITDNDPLILKYISAPKEYASFNAGAFVAGVVEAVLDACHFPSRVTAHSTATDQFPSCMTLLIKFDKSVMQRERAFEGR</sequence>
<dbReference type="STRING" id="246404.A0A507FNQ2"/>
<evidence type="ECO:0000256" key="5">
    <source>
        <dbReference type="ARBA" id="ARBA00022892"/>
    </source>
</evidence>
<evidence type="ECO:0000256" key="7">
    <source>
        <dbReference type="PIRNR" id="PIRNR017479"/>
    </source>
</evidence>
<keyword evidence="4 7" id="KW-0256">Endoplasmic reticulum</keyword>
<keyword evidence="3 7" id="KW-0813">Transport</keyword>
<dbReference type="InterPro" id="IPR016696">
    <property type="entry name" value="TRAPP-I_su5"/>
</dbReference>
<evidence type="ECO:0000313" key="8">
    <source>
        <dbReference type="EMBL" id="TPX77892.1"/>
    </source>
</evidence>
<evidence type="ECO:0000256" key="4">
    <source>
        <dbReference type="ARBA" id="ARBA00022824"/>
    </source>
</evidence>
<evidence type="ECO:0000256" key="6">
    <source>
        <dbReference type="ARBA" id="ARBA00023034"/>
    </source>
</evidence>
<gene>
    <name evidence="8" type="ORF">CcCBS67573_g00831</name>
</gene>
<dbReference type="Pfam" id="PF04051">
    <property type="entry name" value="TRAPP"/>
    <property type="match status" value="1"/>
</dbReference>
<keyword evidence="6 7" id="KW-0333">Golgi apparatus</keyword>
<dbReference type="OrthoDB" id="10254842at2759"/>
<dbReference type="GO" id="GO:1990071">
    <property type="term" value="C:TRAPPII protein complex"/>
    <property type="evidence" value="ECO:0007669"/>
    <property type="project" value="TreeGrafter"/>
</dbReference>
<dbReference type="PANTHER" id="PTHR20902:SF0">
    <property type="entry name" value="TRAFFICKING PROTEIN PARTICLE COMPLEX SUBUNIT 5"/>
    <property type="match status" value="1"/>
</dbReference>
<comment type="subunit">
    <text evidence="7">Part of the multisubunit TRAPP (transport protein particle) complex.</text>
</comment>
<comment type="caution">
    <text evidence="8">The sequence shown here is derived from an EMBL/GenBank/DDBJ whole genome shotgun (WGS) entry which is preliminary data.</text>
</comment>
<protein>
    <recommendedName>
        <fullName evidence="7">Trafficking protein particle complex subunit</fullName>
    </recommendedName>
</protein>
<dbReference type="CDD" id="cd14943">
    <property type="entry name" value="TRAPPC5_Trs31"/>
    <property type="match status" value="1"/>
</dbReference>
<dbReference type="SUPFAM" id="SSF111126">
    <property type="entry name" value="Ligand-binding domain in the NO signalling and Golgi transport"/>
    <property type="match status" value="1"/>
</dbReference>
<dbReference type="AlphaFoldDB" id="A0A507FNQ2"/>
<evidence type="ECO:0000256" key="3">
    <source>
        <dbReference type="ARBA" id="ARBA00022448"/>
    </source>
</evidence>
<dbReference type="GO" id="GO:1990070">
    <property type="term" value="C:TRAPPI protein complex"/>
    <property type="evidence" value="ECO:0007669"/>
    <property type="project" value="TreeGrafter"/>
</dbReference>
<evidence type="ECO:0000256" key="1">
    <source>
        <dbReference type="ARBA" id="ARBA00004240"/>
    </source>
</evidence>
<dbReference type="EMBL" id="QEAP01000012">
    <property type="protein sequence ID" value="TPX77892.1"/>
    <property type="molecule type" value="Genomic_DNA"/>
</dbReference>
<keyword evidence="9" id="KW-1185">Reference proteome</keyword>
<keyword evidence="5 7" id="KW-0931">ER-Golgi transport</keyword>
<name>A0A507FNQ2_9FUNG</name>
<evidence type="ECO:0000313" key="9">
    <source>
        <dbReference type="Proteomes" id="UP000320333"/>
    </source>
</evidence>
<dbReference type="GO" id="GO:0006888">
    <property type="term" value="P:endoplasmic reticulum to Golgi vesicle-mediated transport"/>
    <property type="evidence" value="ECO:0007669"/>
    <property type="project" value="TreeGrafter"/>
</dbReference>
<evidence type="ECO:0000256" key="2">
    <source>
        <dbReference type="ARBA" id="ARBA00006218"/>
    </source>
</evidence>
<comment type="subcellular location">
    <subcellularLocation>
        <location evidence="1">Endoplasmic reticulum</location>
    </subcellularLocation>
    <subcellularLocation>
        <location evidence="7">Golgi apparatus</location>
        <location evidence="7">cis-Golgi network</location>
    </subcellularLocation>
</comment>
<dbReference type="Gene3D" id="3.30.1380.20">
    <property type="entry name" value="Trafficking protein particle complex subunit 3"/>
    <property type="match status" value="1"/>
</dbReference>
<dbReference type="GO" id="GO:1990072">
    <property type="term" value="C:TRAPPIII protein complex"/>
    <property type="evidence" value="ECO:0007669"/>
    <property type="project" value="TreeGrafter"/>
</dbReference>
<dbReference type="GO" id="GO:0005783">
    <property type="term" value="C:endoplasmic reticulum"/>
    <property type="evidence" value="ECO:0007669"/>
    <property type="project" value="UniProtKB-SubCell"/>
</dbReference>
<proteinExistence type="inferred from homology"/>
<comment type="similarity">
    <text evidence="2 7">Belongs to the TRAPP small subunits family. BET3 subfamily.</text>
</comment>
<accession>A0A507FNQ2</accession>
<dbReference type="InterPro" id="IPR007194">
    <property type="entry name" value="TRAPP_component"/>
</dbReference>
<reference evidence="8 9" key="1">
    <citation type="journal article" date="2019" name="Sci. Rep.">
        <title>Comparative genomics of chytrid fungi reveal insights into the obligate biotrophic and pathogenic lifestyle of Synchytrium endobioticum.</title>
        <authorList>
            <person name="van de Vossenberg B.T.L.H."/>
            <person name="Warris S."/>
            <person name="Nguyen H.D.T."/>
            <person name="van Gent-Pelzer M.P.E."/>
            <person name="Joly D.L."/>
            <person name="van de Geest H.C."/>
            <person name="Bonants P.J.M."/>
            <person name="Smith D.S."/>
            <person name="Levesque C.A."/>
            <person name="van der Lee T.A.J."/>
        </authorList>
    </citation>
    <scope>NUCLEOTIDE SEQUENCE [LARGE SCALE GENOMIC DNA]</scope>
    <source>
        <strain evidence="8 9">CBS 675.73</strain>
    </source>
</reference>
<dbReference type="InterPro" id="IPR024096">
    <property type="entry name" value="NO_sig/Golgi_transp_ligand-bd"/>
</dbReference>
<dbReference type="Proteomes" id="UP000320333">
    <property type="component" value="Unassembled WGS sequence"/>
</dbReference>
<dbReference type="FunFam" id="3.30.1380.20:FF:000002">
    <property type="entry name" value="Trafficking protein particle complex subunit"/>
    <property type="match status" value="1"/>
</dbReference>
<organism evidence="8 9">
    <name type="scientific">Chytriomyces confervae</name>
    <dbReference type="NCBI Taxonomy" id="246404"/>
    <lineage>
        <taxon>Eukaryota</taxon>
        <taxon>Fungi</taxon>
        <taxon>Fungi incertae sedis</taxon>
        <taxon>Chytridiomycota</taxon>
        <taxon>Chytridiomycota incertae sedis</taxon>
        <taxon>Chytridiomycetes</taxon>
        <taxon>Chytridiales</taxon>
        <taxon>Chytriomycetaceae</taxon>
        <taxon>Chytriomyces</taxon>
    </lineage>
</organism>